<dbReference type="RefSeq" id="WP_262566569.1">
    <property type="nucleotide sequence ID" value="NZ_JAPFCC010000001.1"/>
</dbReference>
<reference evidence="1 2" key="1">
    <citation type="submission" date="2022-10" db="EMBL/GenBank/DDBJ databases">
        <title>High-quality genome sequences of two octocoral-associated bacteria, Endozoicomonas euniceicola EF212 and Endozoicomonas gorgoniicola PS125.</title>
        <authorList>
            <person name="Chiou Y.-J."/>
            <person name="Chen Y.-H."/>
        </authorList>
    </citation>
    <scope>NUCLEOTIDE SEQUENCE [LARGE SCALE GENOMIC DNA]</scope>
    <source>
        <strain evidence="1 2">PS125</strain>
    </source>
</reference>
<organism evidence="1 2">
    <name type="scientific">Endozoicomonas gorgoniicola</name>
    <dbReference type="NCBI Taxonomy" id="1234144"/>
    <lineage>
        <taxon>Bacteria</taxon>
        <taxon>Pseudomonadati</taxon>
        <taxon>Pseudomonadota</taxon>
        <taxon>Gammaproteobacteria</taxon>
        <taxon>Oceanospirillales</taxon>
        <taxon>Endozoicomonadaceae</taxon>
        <taxon>Endozoicomonas</taxon>
    </lineage>
</organism>
<comment type="caution">
    <text evidence="1">The sequence shown here is derived from an EMBL/GenBank/DDBJ whole genome shotgun (WGS) entry which is preliminary data.</text>
</comment>
<accession>A0ABT3MQ86</accession>
<gene>
    <name evidence="1" type="ORF">NX722_02455</name>
</gene>
<name>A0ABT3MQ86_9GAMM</name>
<dbReference type="EMBL" id="JAPFCC010000001">
    <property type="protein sequence ID" value="MCW7551522.1"/>
    <property type="molecule type" value="Genomic_DNA"/>
</dbReference>
<evidence type="ECO:0000313" key="2">
    <source>
        <dbReference type="Proteomes" id="UP001209854"/>
    </source>
</evidence>
<protein>
    <submittedName>
        <fullName evidence="1">Uncharacterized protein</fullName>
    </submittedName>
</protein>
<keyword evidence="2" id="KW-1185">Reference proteome</keyword>
<evidence type="ECO:0000313" key="1">
    <source>
        <dbReference type="EMBL" id="MCW7551522.1"/>
    </source>
</evidence>
<proteinExistence type="predicted"/>
<dbReference type="Proteomes" id="UP001209854">
    <property type="component" value="Unassembled WGS sequence"/>
</dbReference>
<sequence length="46" mass="4782">MLFDIYQGVVNVAGSDSVIFIGESTLTASEQSGLLVLAGLPQAKIE</sequence>